<proteinExistence type="predicted"/>
<comment type="caution">
    <text evidence="1">The sequence shown here is derived from an EMBL/GenBank/DDBJ whole genome shotgun (WGS) entry which is preliminary data.</text>
</comment>
<reference evidence="1 2" key="1">
    <citation type="submission" date="2024-06" db="EMBL/GenBank/DDBJ databases">
        <authorList>
            <person name="Tuo L."/>
        </authorList>
    </citation>
    <scope>NUCLEOTIDE SEQUENCE [LARGE SCALE GENOMIC DNA]</scope>
    <source>
        <strain evidence="1 2">ZMM04-5</strain>
    </source>
</reference>
<dbReference type="RefSeq" id="WP_367723490.1">
    <property type="nucleotide sequence ID" value="NZ_JBFOCH010000074.1"/>
</dbReference>
<protein>
    <submittedName>
        <fullName evidence="1">Uncharacterized protein</fullName>
    </submittedName>
</protein>
<dbReference type="EMBL" id="JBFOCI010000002">
    <property type="protein sequence ID" value="MEW9806427.1"/>
    <property type="molecule type" value="Genomic_DNA"/>
</dbReference>
<organism evidence="1 2">
    <name type="scientific">Mesorhizobium marinum</name>
    <dbReference type="NCBI Taxonomy" id="3228790"/>
    <lineage>
        <taxon>Bacteria</taxon>
        <taxon>Pseudomonadati</taxon>
        <taxon>Pseudomonadota</taxon>
        <taxon>Alphaproteobacteria</taxon>
        <taxon>Hyphomicrobiales</taxon>
        <taxon>Phyllobacteriaceae</taxon>
        <taxon>Mesorhizobium</taxon>
    </lineage>
</organism>
<name>A0ABV3R0K1_9HYPH</name>
<evidence type="ECO:0000313" key="2">
    <source>
        <dbReference type="Proteomes" id="UP001556196"/>
    </source>
</evidence>
<keyword evidence="2" id="KW-1185">Reference proteome</keyword>
<sequence>MTTFHRMKDAWYLSGFDENYKKSISLLKRGKAESIVHRLRAHRPLVDDDFDLLADFFEERNRPVGRPSKTFKKMAARRATEILASYRHAIGEERILDPEKSRGIVAGACRDIEEMYHCDKLDVDEVIKQVNRPKSRSA</sequence>
<accession>A0ABV3R0K1</accession>
<gene>
    <name evidence="1" type="ORF">ABUE31_10555</name>
</gene>
<dbReference type="Proteomes" id="UP001556196">
    <property type="component" value="Unassembled WGS sequence"/>
</dbReference>
<evidence type="ECO:0000313" key="1">
    <source>
        <dbReference type="EMBL" id="MEW9806427.1"/>
    </source>
</evidence>